<evidence type="ECO:0000256" key="13">
    <source>
        <dbReference type="ARBA" id="ARBA00022741"/>
    </source>
</evidence>
<evidence type="ECO:0000259" key="25">
    <source>
        <dbReference type="PROSITE" id="PS50011"/>
    </source>
</evidence>
<dbReference type="InterPro" id="IPR002156">
    <property type="entry name" value="RNaseH_domain"/>
</dbReference>
<dbReference type="OrthoDB" id="676979at2759"/>
<dbReference type="GO" id="GO:0005886">
    <property type="term" value="C:plasma membrane"/>
    <property type="evidence" value="ECO:0000318"/>
    <property type="project" value="GO_Central"/>
</dbReference>
<dbReference type="FunFam" id="3.30.200.20:FF:000661">
    <property type="entry name" value="Serine-threonine protein kinase plant-type"/>
    <property type="match status" value="1"/>
</dbReference>
<evidence type="ECO:0000256" key="10">
    <source>
        <dbReference type="ARBA" id="ARBA00022692"/>
    </source>
</evidence>
<dbReference type="InterPro" id="IPR000719">
    <property type="entry name" value="Prot_kinase_dom"/>
</dbReference>
<evidence type="ECO:0000256" key="3">
    <source>
        <dbReference type="ARBA" id="ARBA00008684"/>
    </source>
</evidence>
<keyword evidence="6" id="KW-0723">Serine/threonine-protein kinase</keyword>
<feature type="region of interest" description="Disordered" evidence="23">
    <location>
        <begin position="31"/>
        <end position="53"/>
    </location>
</feature>
<dbReference type="InterPro" id="IPR003591">
    <property type="entry name" value="Leu-rich_rpt_typical-subtyp"/>
</dbReference>
<dbReference type="GO" id="GO:0004674">
    <property type="term" value="F:protein serine/threonine kinase activity"/>
    <property type="evidence" value="ECO:0007669"/>
    <property type="project" value="UniProtKB-KW"/>
</dbReference>
<feature type="binding site" evidence="22">
    <location>
        <position position="887"/>
    </location>
    <ligand>
        <name>ATP</name>
        <dbReference type="ChEBI" id="CHEBI:30616"/>
    </ligand>
</feature>
<dbReference type="Pfam" id="PF08263">
    <property type="entry name" value="LRRNT_2"/>
    <property type="match status" value="1"/>
</dbReference>
<evidence type="ECO:0000313" key="26">
    <source>
        <dbReference type="Proteomes" id="UP000235220"/>
    </source>
</evidence>
<keyword evidence="16 24" id="KW-1133">Transmembrane helix</keyword>
<dbReference type="Pfam" id="PF00069">
    <property type="entry name" value="Pkinase"/>
    <property type="match status" value="1"/>
</dbReference>
<keyword evidence="12" id="KW-0677">Repeat</keyword>
<dbReference type="InterPro" id="IPR044730">
    <property type="entry name" value="RNase_H-like_dom_plant"/>
</dbReference>
<evidence type="ECO:0000256" key="21">
    <source>
        <dbReference type="ARBA" id="ARBA00048679"/>
    </source>
</evidence>
<evidence type="ECO:0000256" key="4">
    <source>
        <dbReference type="ARBA" id="ARBA00012513"/>
    </source>
</evidence>
<dbReference type="FunFam" id="3.80.10.10:FF:000101">
    <property type="entry name" value="LRR receptor-like serine/threonine-protein kinase ERECTA"/>
    <property type="match status" value="1"/>
</dbReference>
<dbReference type="PROSITE" id="PS00107">
    <property type="entry name" value="PROTEIN_KINASE_ATP"/>
    <property type="match status" value="1"/>
</dbReference>
<keyword evidence="26" id="KW-1185">Reference proteome</keyword>
<name>A0A6P9ELS2_JUGRE</name>
<dbReference type="PROSITE" id="PS50011">
    <property type="entry name" value="PROTEIN_KINASE_DOM"/>
    <property type="match status" value="1"/>
</dbReference>
<evidence type="ECO:0000256" key="14">
    <source>
        <dbReference type="ARBA" id="ARBA00022777"/>
    </source>
</evidence>
<comment type="catalytic activity">
    <reaction evidence="21">
        <text>L-seryl-[protein] + ATP = O-phospho-L-seryl-[protein] + ADP + H(+)</text>
        <dbReference type="Rhea" id="RHEA:17989"/>
        <dbReference type="Rhea" id="RHEA-COMP:9863"/>
        <dbReference type="Rhea" id="RHEA-COMP:11604"/>
        <dbReference type="ChEBI" id="CHEBI:15378"/>
        <dbReference type="ChEBI" id="CHEBI:29999"/>
        <dbReference type="ChEBI" id="CHEBI:30616"/>
        <dbReference type="ChEBI" id="CHEBI:83421"/>
        <dbReference type="ChEBI" id="CHEBI:456216"/>
        <dbReference type="EC" id="2.7.11.1"/>
    </reaction>
</comment>
<protein>
    <recommendedName>
        <fullName evidence="4">non-specific serine/threonine protein kinase</fullName>
        <ecNumber evidence="4">2.7.11.1</ecNumber>
    </recommendedName>
</protein>
<evidence type="ECO:0000256" key="8">
    <source>
        <dbReference type="ARBA" id="ARBA00022614"/>
    </source>
</evidence>
<keyword evidence="17 24" id="KW-0472">Membrane</keyword>
<dbReference type="InterPro" id="IPR013210">
    <property type="entry name" value="LRR_N_plant-typ"/>
</dbReference>
<dbReference type="SMART" id="SM00365">
    <property type="entry name" value="LRR_SD22"/>
    <property type="match status" value="8"/>
</dbReference>
<dbReference type="Pfam" id="PF13855">
    <property type="entry name" value="LRR_8"/>
    <property type="match status" value="2"/>
</dbReference>
<dbReference type="Gene3D" id="3.80.10.10">
    <property type="entry name" value="Ribonuclease Inhibitor"/>
    <property type="match status" value="3"/>
</dbReference>
<dbReference type="SMART" id="SM00220">
    <property type="entry name" value="S_TKc"/>
    <property type="match status" value="1"/>
</dbReference>
<dbReference type="GO" id="GO:0038023">
    <property type="term" value="F:signaling receptor activity"/>
    <property type="evidence" value="ECO:0000318"/>
    <property type="project" value="GO_Central"/>
</dbReference>
<dbReference type="SUPFAM" id="SSF56112">
    <property type="entry name" value="Protein kinase-like (PK-like)"/>
    <property type="match status" value="1"/>
</dbReference>
<dbReference type="GO" id="GO:0004523">
    <property type="term" value="F:RNA-DNA hybrid ribonuclease activity"/>
    <property type="evidence" value="ECO:0007669"/>
    <property type="project" value="InterPro"/>
</dbReference>
<dbReference type="RefSeq" id="XP_035548489.1">
    <property type="nucleotide sequence ID" value="XM_035692596.1"/>
</dbReference>
<dbReference type="FunFam" id="1.10.510.10:FF:000358">
    <property type="entry name" value="Putative leucine-rich repeat receptor-like serine/threonine-protein kinase"/>
    <property type="match status" value="1"/>
</dbReference>
<keyword evidence="5" id="KW-1003">Cell membrane</keyword>
<comment type="subcellular location">
    <subcellularLocation>
        <location evidence="1">Cell membrane</location>
        <topology evidence="1">Single-pass membrane protein</topology>
    </subcellularLocation>
    <subcellularLocation>
        <location evidence="2">Membrane</location>
        <topology evidence="2">Single-pass type I membrane protein</topology>
    </subcellularLocation>
</comment>
<gene>
    <name evidence="27" type="primary">LOC108995255</name>
</gene>
<keyword evidence="14" id="KW-0418">Kinase</keyword>
<keyword evidence="7" id="KW-0597">Phosphoprotein</keyword>
<dbReference type="InterPro" id="IPR017441">
    <property type="entry name" value="Protein_kinase_ATP_BS"/>
</dbReference>
<dbReference type="SMART" id="SM00369">
    <property type="entry name" value="LRR_TYP"/>
    <property type="match status" value="10"/>
</dbReference>
<comment type="catalytic activity">
    <reaction evidence="20">
        <text>L-threonyl-[protein] + ATP = O-phospho-L-threonyl-[protein] + ADP + H(+)</text>
        <dbReference type="Rhea" id="RHEA:46608"/>
        <dbReference type="Rhea" id="RHEA-COMP:11060"/>
        <dbReference type="Rhea" id="RHEA-COMP:11605"/>
        <dbReference type="ChEBI" id="CHEBI:15378"/>
        <dbReference type="ChEBI" id="CHEBI:30013"/>
        <dbReference type="ChEBI" id="CHEBI:30616"/>
        <dbReference type="ChEBI" id="CHEBI:61977"/>
        <dbReference type="ChEBI" id="CHEBI:456216"/>
        <dbReference type="EC" id="2.7.11.1"/>
    </reaction>
</comment>
<comment type="similarity">
    <text evidence="3">Belongs to the protein kinase superfamily. Ser/Thr protein kinase family.</text>
</comment>
<dbReference type="SUPFAM" id="SSF52047">
    <property type="entry name" value="RNI-like"/>
    <property type="match status" value="2"/>
</dbReference>
<reference evidence="27" key="1">
    <citation type="submission" date="2025-08" db="UniProtKB">
        <authorList>
            <consortium name="RefSeq"/>
        </authorList>
    </citation>
    <scope>IDENTIFICATION</scope>
    <source>
        <tissue evidence="27">Leaves</tissue>
    </source>
</reference>
<dbReference type="Gene3D" id="3.30.200.20">
    <property type="entry name" value="Phosphorylase Kinase, domain 1"/>
    <property type="match status" value="1"/>
</dbReference>
<evidence type="ECO:0000256" key="19">
    <source>
        <dbReference type="ARBA" id="ARBA00023180"/>
    </source>
</evidence>
<keyword evidence="13 22" id="KW-0547">Nucleotide-binding</keyword>
<keyword evidence="15 22" id="KW-0067">ATP-binding</keyword>
<dbReference type="GO" id="GO:0005524">
    <property type="term" value="F:ATP binding"/>
    <property type="evidence" value="ECO:0007669"/>
    <property type="project" value="UniProtKB-UniRule"/>
</dbReference>
<evidence type="ECO:0000256" key="24">
    <source>
        <dbReference type="SAM" id="Phobius"/>
    </source>
</evidence>
<dbReference type="InterPro" id="IPR036397">
    <property type="entry name" value="RNaseH_sf"/>
</dbReference>
<dbReference type="InParanoid" id="A0A6P9ELS2"/>
<dbReference type="InterPro" id="IPR050647">
    <property type="entry name" value="Plant_LRR-RLKs"/>
</dbReference>
<evidence type="ECO:0000256" key="7">
    <source>
        <dbReference type="ARBA" id="ARBA00022553"/>
    </source>
</evidence>
<dbReference type="EC" id="2.7.11.1" evidence="4"/>
<proteinExistence type="inferred from homology"/>
<keyword evidence="11" id="KW-0732">Signal</keyword>
<evidence type="ECO:0000256" key="6">
    <source>
        <dbReference type="ARBA" id="ARBA00022527"/>
    </source>
</evidence>
<evidence type="ECO:0000256" key="1">
    <source>
        <dbReference type="ARBA" id="ARBA00004162"/>
    </source>
</evidence>
<dbReference type="KEGG" id="jre:108995255"/>
<dbReference type="Proteomes" id="UP000235220">
    <property type="component" value="Chromosome 7"/>
</dbReference>
<feature type="transmembrane region" description="Helical" evidence="24">
    <location>
        <begin position="800"/>
        <end position="822"/>
    </location>
</feature>
<keyword evidence="18" id="KW-0675">Receptor</keyword>
<evidence type="ECO:0000256" key="2">
    <source>
        <dbReference type="ARBA" id="ARBA00004479"/>
    </source>
</evidence>
<evidence type="ECO:0000256" key="23">
    <source>
        <dbReference type="SAM" id="MobiDB-lite"/>
    </source>
</evidence>
<keyword evidence="10 24" id="KW-0812">Transmembrane</keyword>
<dbReference type="InterPro" id="IPR011009">
    <property type="entry name" value="Kinase-like_dom_sf"/>
</dbReference>
<evidence type="ECO:0000256" key="17">
    <source>
        <dbReference type="ARBA" id="ARBA00023136"/>
    </source>
</evidence>
<evidence type="ECO:0000256" key="20">
    <source>
        <dbReference type="ARBA" id="ARBA00047899"/>
    </source>
</evidence>
<dbReference type="FunFam" id="3.80.10.10:FF:000095">
    <property type="entry name" value="LRR receptor-like serine/threonine-protein kinase GSO1"/>
    <property type="match status" value="2"/>
</dbReference>
<evidence type="ECO:0000313" key="27">
    <source>
        <dbReference type="RefSeq" id="XP_035548489.1"/>
    </source>
</evidence>
<organism evidence="26 27">
    <name type="scientific">Juglans regia</name>
    <name type="common">English walnut</name>
    <dbReference type="NCBI Taxonomy" id="51240"/>
    <lineage>
        <taxon>Eukaryota</taxon>
        <taxon>Viridiplantae</taxon>
        <taxon>Streptophyta</taxon>
        <taxon>Embryophyta</taxon>
        <taxon>Tracheophyta</taxon>
        <taxon>Spermatophyta</taxon>
        <taxon>Magnoliopsida</taxon>
        <taxon>eudicotyledons</taxon>
        <taxon>Gunneridae</taxon>
        <taxon>Pentapetalae</taxon>
        <taxon>rosids</taxon>
        <taxon>fabids</taxon>
        <taxon>Fagales</taxon>
        <taxon>Juglandaceae</taxon>
        <taxon>Juglans</taxon>
    </lineage>
</organism>
<sequence length="1338" mass="149440">MARRAPIKDSSPPVLGRRRFFDGIPRLPTAYPNVVPRESTPAGDGETAEEEDTVMPDEIDGLADHEYSCMFQLIQSFNNFTDQSALIAFKSRISSSPNETLLATNWYAPNSICNWIGVSCSRRRQRVTALDLSYMGLHGTISPHIGNLSFLVSLHLFDNSFFGFIPHEISRLHRLRILILSFNQLEGSIPPSIHNCRKLRKVSFDSNRLIGAIPSSFGNLSMLVFLNLQRNSLIGPFPPVIFNISSLNIFAVTANHISGALPNDLCGRCPNLRILHLSSNKFGGQLHSQFNNCQELERLGLSYNKFDGSISKALIDSLQKLELLALGGNNFTGIIPHTISNLSTLHTFGIEDNHIQGSIPTDLWNLQKLIVLVLGSNNFKGEVPQKIFNLSSLQRISFEHNSLSGYLPSPDHMGQSCPNLEEIILSRNKLSGHIPSYLSNCSKLIKVDLAGNLFSGPIPKSLGNLKYLQHLFLGSNQLIGWEARDQETNFISSLSNCRFLTSLYLSYNPLDIIIPGSIQNFSTSFQIFVADNCQIRGHIPMGMGFLKGLIWLDLGDNNLIGNIPFTFGGLERLQRLHLYNNKIEGLIREELCQLRNLGELDLSNNRISGFIPNCISNLNLLVKLNLSSNKLESSIPSNIWSLENLSLLDLSLNSLGEYLSSNMKKLDTLEYLDLSRNQITGEIPSIIGAFESLRYLDFSNNSFQGGIPQSFGNLKGLDILNLSYNNLSGAIPKSLEALPYLKYLNLSFNKLVGEIPSGGPFVNFTAESFSGNSALCGNRIFRVPPCPTTPTNQRSKMKDILLKCILPTTVAIIAFIMLVYFLRRCRKRNMEMPTSLNPLPALEHRMISYQELCQGTNNFCESNLLGVGGFGSVYKGILFDRTIVAVKVLSLQLSGAFKSFDAECKVLRTIRHRNLVKVITTCTNPEFRALVLEYMSKGNLERWLYSYNYCLDLLQRINILVDVASALDYLHHGQSESILHCDLKPTNILLDENMVAHVGDFGIAKILAENKDATHTKTLGTIGYIAPEYGFEGKVSIKTDVYSYGITLLEMITRKKPTDDMFSGNFTLRQLVNASIPDRMMEVVDEGLLKIEDGRDTIALQSILSSIMELGLRCSEELPDTRMDIKDVLVKLNKIKSTFFENRNRVADLIDQQSGWWNMQLLKEAFNEEEANEILNIPVSQIASEDKLVWKGTSNGEFFVRSAYHLYNQQQRSKMGESSSNGNQSEAAIAEPRGMVIASMLCKRLELQNVILEGNSIPVVKTMRNKKDQNGILSCLVEDAKAALVDIKWDIKHVERETNMVAHQLAKEAVSLGYEILDIDYVNPGIRSLVMAEGHNTV</sequence>
<dbReference type="Gene3D" id="1.10.510.10">
    <property type="entry name" value="Transferase(Phosphotransferase) domain 1"/>
    <property type="match status" value="1"/>
</dbReference>
<evidence type="ECO:0000256" key="11">
    <source>
        <dbReference type="ARBA" id="ARBA00022729"/>
    </source>
</evidence>
<dbReference type="Pfam" id="PF13456">
    <property type="entry name" value="RVT_3"/>
    <property type="match status" value="1"/>
</dbReference>
<evidence type="ECO:0000256" key="18">
    <source>
        <dbReference type="ARBA" id="ARBA00023170"/>
    </source>
</evidence>
<feature type="region of interest" description="Disordered" evidence="23">
    <location>
        <begin position="1"/>
        <end position="20"/>
    </location>
</feature>
<dbReference type="PROSITE" id="PS51450">
    <property type="entry name" value="LRR"/>
    <property type="match status" value="2"/>
</dbReference>
<dbReference type="CDD" id="cd06222">
    <property type="entry name" value="RNase_H_like"/>
    <property type="match status" value="1"/>
</dbReference>
<dbReference type="GeneID" id="108995255"/>
<dbReference type="GO" id="GO:0003676">
    <property type="term" value="F:nucleic acid binding"/>
    <property type="evidence" value="ECO:0007669"/>
    <property type="project" value="InterPro"/>
</dbReference>
<keyword evidence="9" id="KW-0808">Transferase</keyword>
<evidence type="ECO:0000256" key="22">
    <source>
        <dbReference type="PROSITE-ProRule" id="PRU10141"/>
    </source>
</evidence>
<dbReference type="Pfam" id="PF00560">
    <property type="entry name" value="LRR_1"/>
    <property type="match status" value="8"/>
</dbReference>
<dbReference type="Gene3D" id="3.30.420.10">
    <property type="entry name" value="Ribonuclease H-like superfamily/Ribonuclease H"/>
    <property type="match status" value="1"/>
</dbReference>
<dbReference type="InterPro" id="IPR001611">
    <property type="entry name" value="Leu-rich_rpt"/>
</dbReference>
<evidence type="ECO:0000256" key="15">
    <source>
        <dbReference type="ARBA" id="ARBA00022840"/>
    </source>
</evidence>
<dbReference type="PROSITE" id="PS00108">
    <property type="entry name" value="PROTEIN_KINASE_ST"/>
    <property type="match status" value="1"/>
</dbReference>
<dbReference type="GO" id="GO:0009755">
    <property type="term" value="P:hormone-mediated signaling pathway"/>
    <property type="evidence" value="ECO:0000318"/>
    <property type="project" value="GO_Central"/>
</dbReference>
<evidence type="ECO:0000256" key="12">
    <source>
        <dbReference type="ARBA" id="ARBA00022737"/>
    </source>
</evidence>
<dbReference type="InterPro" id="IPR032675">
    <property type="entry name" value="LRR_dom_sf"/>
</dbReference>
<evidence type="ECO:0000256" key="9">
    <source>
        <dbReference type="ARBA" id="ARBA00022679"/>
    </source>
</evidence>
<evidence type="ECO:0000256" key="16">
    <source>
        <dbReference type="ARBA" id="ARBA00022989"/>
    </source>
</evidence>
<feature type="domain" description="Protein kinase" evidence="25">
    <location>
        <begin position="859"/>
        <end position="1140"/>
    </location>
</feature>
<accession>A0A6P9ELS2</accession>
<dbReference type="InterPro" id="IPR008271">
    <property type="entry name" value="Ser/Thr_kinase_AS"/>
</dbReference>
<keyword evidence="8" id="KW-0433">Leucine-rich repeat</keyword>
<dbReference type="PANTHER" id="PTHR48056">
    <property type="entry name" value="LRR RECEPTOR-LIKE SERINE/THREONINE-PROTEIN KINASE-RELATED"/>
    <property type="match status" value="1"/>
</dbReference>
<dbReference type="PANTHER" id="PTHR48056:SF73">
    <property type="entry name" value="LRR RECEPTOR-LIKE SERINE_THREONINE-PROTEIN KINASE EFR"/>
    <property type="match status" value="1"/>
</dbReference>
<keyword evidence="19" id="KW-0325">Glycoprotein</keyword>
<evidence type="ECO:0000256" key="5">
    <source>
        <dbReference type="ARBA" id="ARBA00022475"/>
    </source>
</evidence>